<dbReference type="RefSeq" id="WP_310764701.1">
    <property type="nucleotide sequence ID" value="NZ_CP134050.1"/>
</dbReference>
<organism evidence="1 2">
    <name type="scientific">Brevibacillus brevis</name>
    <name type="common">Bacillus brevis</name>
    <dbReference type="NCBI Taxonomy" id="1393"/>
    <lineage>
        <taxon>Bacteria</taxon>
        <taxon>Bacillati</taxon>
        <taxon>Bacillota</taxon>
        <taxon>Bacilli</taxon>
        <taxon>Bacillales</taxon>
        <taxon>Paenibacillaceae</taxon>
        <taxon>Brevibacillus</taxon>
    </lineage>
</organism>
<dbReference type="Proteomes" id="UP001256827">
    <property type="component" value="Chromosome"/>
</dbReference>
<dbReference type="EMBL" id="CP134050">
    <property type="protein sequence ID" value="WNC13212.1"/>
    <property type="molecule type" value="Genomic_DNA"/>
</dbReference>
<evidence type="ECO:0000313" key="2">
    <source>
        <dbReference type="Proteomes" id="UP001256827"/>
    </source>
</evidence>
<gene>
    <name evidence="1" type="ORF">RGB73_21190</name>
</gene>
<protein>
    <submittedName>
        <fullName evidence="1">DUF2953 domain-containing protein</fullName>
    </submittedName>
</protein>
<accession>A0ABY9T2Q8</accession>
<dbReference type="Pfam" id="PF11167">
    <property type="entry name" value="DUF2953"/>
    <property type="match status" value="1"/>
</dbReference>
<name>A0ABY9T2Q8_BREBE</name>
<proteinExistence type="predicted"/>
<sequence length="220" mass="25935">MSWLIIGLIALLFLLYMTPMQAEIYYGRVGENDHVVLELSAWFRLIRKKYEVPMVFMKQSEAGPELVAKVETIQQKKKTKEKVQDFTRRQAHKWYHNYREMLEKVHDLQPMFKELFRSFRCTRLDWHTVMGTGQAPETGALTGIIWGIKSMLVGFVSHSVTMRVIPRLSVQPVWNQALVRTQFHGVFRFRLGHVLTVIVKMYVRLRKGRVRKWRTAPSEA</sequence>
<dbReference type="InterPro" id="IPR021338">
    <property type="entry name" value="DUF2953"/>
</dbReference>
<reference evidence="1 2" key="1">
    <citation type="submission" date="2023-09" db="EMBL/GenBank/DDBJ databases">
        <title>Complete Genome and Methylome dissection of Bacillus brevis NEB573 original source of BbsI restriction endonuclease.</title>
        <authorList>
            <person name="Fomenkov A."/>
            <person name="Roberts R.D."/>
        </authorList>
    </citation>
    <scope>NUCLEOTIDE SEQUENCE [LARGE SCALE GENOMIC DNA]</scope>
    <source>
        <strain evidence="1 2">NEB573</strain>
    </source>
</reference>
<keyword evidence="2" id="KW-1185">Reference proteome</keyword>
<evidence type="ECO:0000313" key="1">
    <source>
        <dbReference type="EMBL" id="WNC13212.1"/>
    </source>
</evidence>